<dbReference type="Proteomes" id="UP001293254">
    <property type="component" value="Unassembled WGS sequence"/>
</dbReference>
<organism evidence="1 2">
    <name type="scientific">Sesamum alatum</name>
    <dbReference type="NCBI Taxonomy" id="300844"/>
    <lineage>
        <taxon>Eukaryota</taxon>
        <taxon>Viridiplantae</taxon>
        <taxon>Streptophyta</taxon>
        <taxon>Embryophyta</taxon>
        <taxon>Tracheophyta</taxon>
        <taxon>Spermatophyta</taxon>
        <taxon>Magnoliopsida</taxon>
        <taxon>eudicotyledons</taxon>
        <taxon>Gunneridae</taxon>
        <taxon>Pentapetalae</taxon>
        <taxon>asterids</taxon>
        <taxon>lamiids</taxon>
        <taxon>Lamiales</taxon>
        <taxon>Pedaliaceae</taxon>
        <taxon>Sesamum</taxon>
    </lineage>
</organism>
<comment type="caution">
    <text evidence="1">The sequence shown here is derived from an EMBL/GenBank/DDBJ whole genome shotgun (WGS) entry which is preliminary data.</text>
</comment>
<dbReference type="EMBL" id="JACGWO010000006">
    <property type="protein sequence ID" value="KAK4424691.1"/>
    <property type="molecule type" value="Genomic_DNA"/>
</dbReference>
<reference evidence="1" key="1">
    <citation type="submission" date="2020-06" db="EMBL/GenBank/DDBJ databases">
        <authorList>
            <person name="Li T."/>
            <person name="Hu X."/>
            <person name="Zhang T."/>
            <person name="Song X."/>
            <person name="Zhang H."/>
            <person name="Dai N."/>
            <person name="Sheng W."/>
            <person name="Hou X."/>
            <person name="Wei L."/>
        </authorList>
    </citation>
    <scope>NUCLEOTIDE SEQUENCE</scope>
    <source>
        <strain evidence="1">3651</strain>
        <tissue evidence="1">Leaf</tissue>
    </source>
</reference>
<reference evidence="1" key="2">
    <citation type="journal article" date="2024" name="Plant">
        <title>Genomic evolution and insights into agronomic trait innovations of Sesamum species.</title>
        <authorList>
            <person name="Miao H."/>
            <person name="Wang L."/>
            <person name="Qu L."/>
            <person name="Liu H."/>
            <person name="Sun Y."/>
            <person name="Le M."/>
            <person name="Wang Q."/>
            <person name="Wei S."/>
            <person name="Zheng Y."/>
            <person name="Lin W."/>
            <person name="Duan Y."/>
            <person name="Cao H."/>
            <person name="Xiong S."/>
            <person name="Wang X."/>
            <person name="Wei L."/>
            <person name="Li C."/>
            <person name="Ma Q."/>
            <person name="Ju M."/>
            <person name="Zhao R."/>
            <person name="Li G."/>
            <person name="Mu C."/>
            <person name="Tian Q."/>
            <person name="Mei H."/>
            <person name="Zhang T."/>
            <person name="Gao T."/>
            <person name="Zhang H."/>
        </authorList>
    </citation>
    <scope>NUCLEOTIDE SEQUENCE</scope>
    <source>
        <strain evidence="1">3651</strain>
    </source>
</reference>
<evidence type="ECO:0000313" key="2">
    <source>
        <dbReference type="Proteomes" id="UP001293254"/>
    </source>
</evidence>
<accession>A0AAE1Y6M7</accession>
<proteinExistence type="predicted"/>
<protein>
    <submittedName>
        <fullName evidence="1">Uncharacterized protein</fullName>
    </submittedName>
</protein>
<gene>
    <name evidence="1" type="ORF">Salat_1662700</name>
</gene>
<dbReference type="AlphaFoldDB" id="A0AAE1Y6M7"/>
<name>A0AAE1Y6M7_9LAMI</name>
<keyword evidence="2" id="KW-1185">Reference proteome</keyword>
<evidence type="ECO:0000313" key="1">
    <source>
        <dbReference type="EMBL" id="KAK4424691.1"/>
    </source>
</evidence>
<sequence length="200" mass="22108">MQKGFTGILSGVEGVSSSYRGFIGLEVALGIKLPSDSFVSCDFTLLKRVGSYLVLRGSPQLWFERSLRRLPTELHGTSIVVMGLTMLQPLLYLWEIHNPWSFLKGVIVPEPLLWVEDPSMFELLRGPTEFFLGSCAALLAFIPKVVKGISPSLLGSRLEVTSEIRNAAQPFFYGRHVSCLDGWCLSSLMGTFADVFGRST</sequence>